<protein>
    <submittedName>
        <fullName evidence="1">Uncharacterized protein</fullName>
    </submittedName>
</protein>
<dbReference type="AlphaFoldDB" id="A0A7S2SFL7"/>
<dbReference type="InterPro" id="IPR036770">
    <property type="entry name" value="Ankyrin_rpt-contain_sf"/>
</dbReference>
<proteinExistence type="predicted"/>
<name>A0A7S2SFL7_9STRA</name>
<dbReference type="SUPFAM" id="SSF48403">
    <property type="entry name" value="Ankyrin repeat"/>
    <property type="match status" value="1"/>
</dbReference>
<accession>A0A7S2SFL7</accession>
<sequence>MDDPRLGNAICHLIDLGWGIIGEFMAHQNTVQVQREDTRKRHDQQTLQQQHECQERGKMDKLFLFLNQLKQFECQSVFRTKLQDLVTQFAANGELTNMQELLERYPIQNLRAPLFKAVSNSRHQVVKFLCKLEEKKNSSPTLLEDALWLAIEIGHYATVQAILGFVDPTTKRNRALRDAARHGHRPIVKLLLANSNVDIKANRFEAISSCFGHGMFDIAEEMMADIRMNDVSPKVGGALFLQCVLNKNVPESDLGQVVRIALKHKNIWKACERIQDLETILLARIRDDEKREFVRDRMTKVSPVVQETRMELLNRCTEIKISASLTFKGAILQQQLGWNEYIASDILTMAFARESAPYRYGCSNDCIVDSFKANVLQRRPLKRKLSTTPTPSKQARTLNQFQQLQRHLSKLEH</sequence>
<organism evidence="1">
    <name type="scientific">Mucochytrium quahogii</name>
    <dbReference type="NCBI Taxonomy" id="96639"/>
    <lineage>
        <taxon>Eukaryota</taxon>
        <taxon>Sar</taxon>
        <taxon>Stramenopiles</taxon>
        <taxon>Bigyra</taxon>
        <taxon>Labyrinthulomycetes</taxon>
        <taxon>Thraustochytrida</taxon>
        <taxon>Thraustochytriidae</taxon>
        <taxon>Mucochytrium</taxon>
    </lineage>
</organism>
<gene>
    <name evidence="1" type="ORF">QSP1433_LOCUS13658</name>
</gene>
<reference evidence="1" key="1">
    <citation type="submission" date="2021-01" db="EMBL/GenBank/DDBJ databases">
        <authorList>
            <person name="Corre E."/>
            <person name="Pelletier E."/>
            <person name="Niang G."/>
            <person name="Scheremetjew M."/>
            <person name="Finn R."/>
            <person name="Kale V."/>
            <person name="Holt S."/>
            <person name="Cochrane G."/>
            <person name="Meng A."/>
            <person name="Brown T."/>
            <person name="Cohen L."/>
        </authorList>
    </citation>
    <scope>NUCLEOTIDE SEQUENCE</scope>
    <source>
        <strain evidence="1">NY070348D</strain>
    </source>
</reference>
<dbReference type="InterPro" id="IPR002110">
    <property type="entry name" value="Ankyrin_rpt"/>
</dbReference>
<dbReference type="EMBL" id="HBHK01021422">
    <property type="protein sequence ID" value="CAD9698689.1"/>
    <property type="molecule type" value="Transcribed_RNA"/>
</dbReference>
<dbReference type="Pfam" id="PF00023">
    <property type="entry name" value="Ank"/>
    <property type="match status" value="1"/>
</dbReference>
<evidence type="ECO:0000313" key="1">
    <source>
        <dbReference type="EMBL" id="CAD9698689.1"/>
    </source>
</evidence>
<dbReference type="Gene3D" id="1.25.40.20">
    <property type="entry name" value="Ankyrin repeat-containing domain"/>
    <property type="match status" value="1"/>
</dbReference>